<accession>A0A1R3HI92</accession>
<protein>
    <recommendedName>
        <fullName evidence="3">Disease resistance R13L4/SHOC-2-like LRR domain-containing protein</fullName>
    </recommendedName>
</protein>
<feature type="domain" description="Disease resistance R13L4/SHOC-2-like LRR" evidence="3">
    <location>
        <begin position="3"/>
        <end position="163"/>
    </location>
</feature>
<dbReference type="InterPro" id="IPR055414">
    <property type="entry name" value="LRR_R13L4/SHOC2-like"/>
</dbReference>
<proteinExistence type="predicted"/>
<evidence type="ECO:0000313" key="4">
    <source>
        <dbReference type="EMBL" id="OMO70015.1"/>
    </source>
</evidence>
<dbReference type="EMBL" id="AWUE01020074">
    <property type="protein sequence ID" value="OMO70015.1"/>
    <property type="molecule type" value="Genomic_DNA"/>
</dbReference>
<dbReference type="SUPFAM" id="SSF52058">
    <property type="entry name" value="L domain-like"/>
    <property type="match status" value="1"/>
</dbReference>
<dbReference type="SMART" id="SM00369">
    <property type="entry name" value="LRR_TYP"/>
    <property type="match status" value="2"/>
</dbReference>
<name>A0A1R3HI92_9ROSI</name>
<keyword evidence="5" id="KW-1185">Reference proteome</keyword>
<evidence type="ECO:0000259" key="3">
    <source>
        <dbReference type="Pfam" id="PF23598"/>
    </source>
</evidence>
<reference evidence="5" key="1">
    <citation type="submission" date="2013-09" db="EMBL/GenBank/DDBJ databases">
        <title>Corchorus olitorius genome sequencing.</title>
        <authorList>
            <person name="Alam M."/>
            <person name="Haque M.S."/>
            <person name="Islam M.S."/>
            <person name="Emdad E.M."/>
            <person name="Islam M.M."/>
            <person name="Ahmed B."/>
            <person name="Halim A."/>
            <person name="Hossen Q.M.M."/>
            <person name="Hossain M.Z."/>
            <person name="Ahmed R."/>
            <person name="Khan M.M."/>
            <person name="Islam R."/>
            <person name="Rashid M.M."/>
            <person name="Khan S.A."/>
            <person name="Rahman M.S."/>
            <person name="Alam M."/>
            <person name="Yahiya A.S."/>
            <person name="Khan M.S."/>
            <person name="Azam M.S."/>
            <person name="Haque T."/>
            <person name="Lashkar M.Z.H."/>
            <person name="Akhand A.I."/>
            <person name="Morshed G."/>
            <person name="Roy S."/>
            <person name="Uddin K.S."/>
            <person name="Rabeya T."/>
            <person name="Hossain A.S."/>
            <person name="Chowdhury A."/>
            <person name="Snigdha A.R."/>
            <person name="Mortoza M.S."/>
            <person name="Matin S.A."/>
            <person name="Hoque S.M.E."/>
            <person name="Islam M.K."/>
            <person name="Roy D.K."/>
            <person name="Haider R."/>
            <person name="Moosa M.M."/>
            <person name="Elias S.M."/>
            <person name="Hasan A.M."/>
            <person name="Jahan S."/>
            <person name="Shafiuddin M."/>
            <person name="Mahmood N."/>
            <person name="Shommy N.S."/>
        </authorList>
    </citation>
    <scope>NUCLEOTIDE SEQUENCE [LARGE SCALE GENOMIC DNA]</scope>
    <source>
        <strain evidence="5">cv. O-4</strain>
    </source>
</reference>
<dbReference type="InterPro" id="IPR032675">
    <property type="entry name" value="LRR_dom_sf"/>
</dbReference>
<evidence type="ECO:0000256" key="2">
    <source>
        <dbReference type="ARBA" id="ARBA00022737"/>
    </source>
</evidence>
<dbReference type="Pfam" id="PF23598">
    <property type="entry name" value="LRR_14"/>
    <property type="match status" value="1"/>
</dbReference>
<dbReference type="OrthoDB" id="998760at2759"/>
<dbReference type="Proteomes" id="UP000187203">
    <property type="component" value="Unassembled WGS sequence"/>
</dbReference>
<dbReference type="AlphaFoldDB" id="A0A1R3HI92"/>
<sequence>MSLLQVLDLSHTSIKSLPKSLPKLVALKKLLLRCCDLFMELSPNVGKLKNLEELDLNETQIMDLPREIGKLIKLRYLRVSFYPICGKMKMKSGIVIHPETLSNLPQHSELSFDVSSADKRWDDSVEAVMKEVCNSKLYLPKSQLLEYMSSIYHSLSRFRFTVGHDKRRIISCVPQEVEAKFRSWYKCLKFVNGESIPTATKGVLRYSNSFFLGPT</sequence>
<gene>
    <name evidence="4" type="ORF">COLO4_28818</name>
</gene>
<evidence type="ECO:0000313" key="5">
    <source>
        <dbReference type="Proteomes" id="UP000187203"/>
    </source>
</evidence>
<keyword evidence="1" id="KW-0433">Leucine-rich repeat</keyword>
<dbReference type="STRING" id="93759.A0A1R3HI92"/>
<dbReference type="PANTHER" id="PTHR47186:SF3">
    <property type="entry name" value="OS09G0267800 PROTEIN"/>
    <property type="match status" value="1"/>
</dbReference>
<keyword evidence="2" id="KW-0677">Repeat</keyword>
<dbReference type="InterPro" id="IPR003591">
    <property type="entry name" value="Leu-rich_rpt_typical-subtyp"/>
</dbReference>
<dbReference type="PANTHER" id="PTHR47186">
    <property type="entry name" value="LEUCINE-RICH REPEAT-CONTAINING PROTEIN 57"/>
    <property type="match status" value="1"/>
</dbReference>
<evidence type="ECO:0000256" key="1">
    <source>
        <dbReference type="ARBA" id="ARBA00022614"/>
    </source>
</evidence>
<dbReference type="Gene3D" id="3.80.10.10">
    <property type="entry name" value="Ribonuclease Inhibitor"/>
    <property type="match status" value="1"/>
</dbReference>
<organism evidence="4 5">
    <name type="scientific">Corchorus olitorius</name>
    <dbReference type="NCBI Taxonomy" id="93759"/>
    <lineage>
        <taxon>Eukaryota</taxon>
        <taxon>Viridiplantae</taxon>
        <taxon>Streptophyta</taxon>
        <taxon>Embryophyta</taxon>
        <taxon>Tracheophyta</taxon>
        <taxon>Spermatophyta</taxon>
        <taxon>Magnoliopsida</taxon>
        <taxon>eudicotyledons</taxon>
        <taxon>Gunneridae</taxon>
        <taxon>Pentapetalae</taxon>
        <taxon>rosids</taxon>
        <taxon>malvids</taxon>
        <taxon>Malvales</taxon>
        <taxon>Malvaceae</taxon>
        <taxon>Grewioideae</taxon>
        <taxon>Apeibeae</taxon>
        <taxon>Corchorus</taxon>
    </lineage>
</organism>
<comment type="caution">
    <text evidence="4">The sequence shown here is derived from an EMBL/GenBank/DDBJ whole genome shotgun (WGS) entry which is preliminary data.</text>
</comment>